<dbReference type="InterPro" id="IPR036322">
    <property type="entry name" value="WD40_repeat_dom_sf"/>
</dbReference>
<keyword evidence="4 8" id="KW-0853">WD repeat</keyword>
<proteinExistence type="predicted"/>
<name>A0A0G2EF90_PHACM</name>
<keyword evidence="3" id="KW-0698">rRNA processing</keyword>
<dbReference type="GO" id="GO:0003723">
    <property type="term" value="F:RNA binding"/>
    <property type="evidence" value="ECO:0007669"/>
    <property type="project" value="InterPro"/>
</dbReference>
<feature type="compositionally biased region" description="Basic residues" evidence="9">
    <location>
        <begin position="87"/>
        <end position="102"/>
    </location>
</feature>
<dbReference type="PANTHER" id="PTHR44215:SF1">
    <property type="entry name" value="WD REPEAT-CONTAINING PROTEIN 75"/>
    <property type="match status" value="1"/>
</dbReference>
<dbReference type="InterPro" id="IPR015943">
    <property type="entry name" value="WD40/YVTN_repeat-like_dom_sf"/>
</dbReference>
<dbReference type="SUPFAM" id="SSF82171">
    <property type="entry name" value="DPP6 N-terminal domain-like"/>
    <property type="match status" value="1"/>
</dbReference>
<evidence type="ECO:0000256" key="3">
    <source>
        <dbReference type="ARBA" id="ARBA00022552"/>
    </source>
</evidence>
<dbReference type="PROSITE" id="PS50294">
    <property type="entry name" value="WD_REPEATS_REGION"/>
    <property type="match status" value="1"/>
</dbReference>
<evidence type="ECO:0000256" key="9">
    <source>
        <dbReference type="SAM" id="MobiDB-lite"/>
    </source>
</evidence>
<feature type="region of interest" description="Disordered" evidence="9">
    <location>
        <begin position="1"/>
        <end position="102"/>
    </location>
</feature>
<gene>
    <name evidence="10" type="ORF">UCRPC4_g03998</name>
</gene>
<dbReference type="InterPro" id="IPR053826">
    <property type="entry name" value="WDR75"/>
</dbReference>
<dbReference type="GO" id="GO:0045943">
    <property type="term" value="P:positive regulation of transcription by RNA polymerase I"/>
    <property type="evidence" value="ECO:0007669"/>
    <property type="project" value="InterPro"/>
</dbReference>
<feature type="compositionally biased region" description="Basic and acidic residues" evidence="9">
    <location>
        <begin position="14"/>
        <end position="23"/>
    </location>
</feature>
<dbReference type="InterPro" id="IPR001680">
    <property type="entry name" value="WD40_rpt"/>
</dbReference>
<evidence type="ECO:0000256" key="6">
    <source>
        <dbReference type="ARBA" id="ARBA00023163"/>
    </source>
</evidence>
<dbReference type="SUPFAM" id="SSF50978">
    <property type="entry name" value="WD40 repeat-like"/>
    <property type="match status" value="1"/>
</dbReference>
<keyword evidence="7" id="KW-0539">Nucleus</keyword>
<comment type="subcellular location">
    <subcellularLocation>
        <location evidence="1">Nucleus</location>
        <location evidence="1">Nucleolus</location>
    </subcellularLocation>
</comment>
<dbReference type="SMART" id="SM00320">
    <property type="entry name" value="WD40"/>
    <property type="match status" value="3"/>
</dbReference>
<dbReference type="Proteomes" id="UP000053317">
    <property type="component" value="Unassembled WGS sequence"/>
</dbReference>
<dbReference type="EMBL" id="LCWF01000091">
    <property type="protein sequence ID" value="KKY20921.1"/>
    <property type="molecule type" value="Genomic_DNA"/>
</dbReference>
<evidence type="ECO:0000256" key="4">
    <source>
        <dbReference type="ARBA" id="ARBA00022574"/>
    </source>
</evidence>
<reference evidence="10 11" key="2">
    <citation type="submission" date="2015-05" db="EMBL/GenBank/DDBJ databases">
        <authorList>
            <person name="Morales-Cruz A."/>
            <person name="Amrine K.C."/>
            <person name="Cantu D."/>
        </authorList>
    </citation>
    <scope>NUCLEOTIDE SEQUENCE [LARGE SCALE GENOMIC DNA]</scope>
    <source>
        <strain evidence="10">UCRPC4</strain>
    </source>
</reference>
<feature type="compositionally biased region" description="Basic residues" evidence="9">
    <location>
        <begin position="1"/>
        <end position="10"/>
    </location>
</feature>
<dbReference type="PROSITE" id="PS50082">
    <property type="entry name" value="WD_REPEATS_2"/>
    <property type="match status" value="1"/>
</dbReference>
<evidence type="ECO:0000313" key="11">
    <source>
        <dbReference type="Proteomes" id="UP000053317"/>
    </source>
</evidence>
<keyword evidence="5" id="KW-0677">Repeat</keyword>
<keyword evidence="6" id="KW-0804">Transcription</keyword>
<feature type="compositionally biased region" description="Basic and acidic residues" evidence="9">
    <location>
        <begin position="77"/>
        <end position="86"/>
    </location>
</feature>
<dbReference type="OrthoDB" id="4096at2759"/>
<feature type="compositionally biased region" description="Basic and acidic residues" evidence="9">
    <location>
        <begin position="31"/>
        <end position="42"/>
    </location>
</feature>
<dbReference type="AlphaFoldDB" id="A0A0G2EF90"/>
<dbReference type="GO" id="GO:2000234">
    <property type="term" value="P:positive regulation of rRNA processing"/>
    <property type="evidence" value="ECO:0007669"/>
    <property type="project" value="TreeGrafter"/>
</dbReference>
<dbReference type="Pfam" id="PF23869">
    <property type="entry name" value="Beta-prop_WDR75_1st"/>
    <property type="match status" value="1"/>
</dbReference>
<evidence type="ECO:0000256" key="7">
    <source>
        <dbReference type="ARBA" id="ARBA00023242"/>
    </source>
</evidence>
<keyword evidence="11" id="KW-1185">Reference proteome</keyword>
<reference evidence="10 11" key="1">
    <citation type="submission" date="2015-05" db="EMBL/GenBank/DDBJ databases">
        <title>Distinctive expansion of gene families associated with plant cell wall degradation and secondary metabolism in the genomes of grapevine trunk pathogens.</title>
        <authorList>
            <person name="Lawrence D.P."/>
            <person name="Travadon R."/>
            <person name="Rolshausen P.E."/>
            <person name="Baumgartner K."/>
        </authorList>
    </citation>
    <scope>NUCLEOTIDE SEQUENCE [LARGE SCALE GENOMIC DNA]</scope>
    <source>
        <strain evidence="10">UCRPC4</strain>
    </source>
</reference>
<evidence type="ECO:0000313" key="10">
    <source>
        <dbReference type="EMBL" id="KKY20921.1"/>
    </source>
</evidence>
<sequence>MSKSQLKRGGPKQQSRDAEDSTRHASKKRKLAGELKESDIRGSEASTDATSSKANGNTDIQSTTHSKSSESAGIENSPKKNAEKEKKSKSKHKSKHENRKRHVIVATKAAVQIYSTSTSLLIRSLIPDTESPITTYALSPVDPEVLFVGTYSGYIAKWNWATGQLLSSFAGPSDLLCLVAVPAEAPEDYQDLLYSLHRSGDKQRSLSFLRVGKDSTTQIQLLLDRRFISQNMYLTKDGKILVLCGGQKLIFGAVHLLAKPRGESRNVTFREVTLSEEVSSIDVRERVKSTSSKPQDPALDIAIGTRRGPILVYDDAYGNLLARERQKEGNVPGELIPRRLHWHREVVNSVKWSRDGNYVISGGRETVLVIWQLDTSQKQFLPHLTAEITNITVSPAGTSYAVQLSNNTNIILATSELKPTATMSGLDLSIPSNFKDKKSQRKPLRSIATANSNRSDEILLSTYSMLQAFNTRTSQTVSRQALTRNNVTNVNVNPAGAKIKDPAVTQISISHDGLWLATVDEWSPPLEDLDALHPQGSIDQTGKEVYLKFWSYDPVDKMWQLSSRIDGPHSESSGGLGRIFELQTNPSHLEFASIGDDGNVKVWSPRRRTRNGQIVKDKNGRPLLDWSCRYEAWAECSDLSSLIGASLAWSEDGSVLAAHLQIDSSGANSSVKLVNNITGTLQHGFGLAAFPIQHSRLAILGRHLIIASHCLFVFDLVNGDLDFSIPILSTKRNPNPITEGFMTVNLGSQTFAIALPQDPKHGHIPQTSLSIFHPDQPQPLYITVMSANITALLSDHSTGGFVTIDDEGVIRKFRPASAVGTTADSLGLPEPEMKLGLADMFDPSRTLVSTSTAITSTSLGEQLATEDSASKLGPNGSISSIFGNLGPDHQAGTMPMLELFERFAQNLVRRKDADVHMEE</sequence>
<dbReference type="GO" id="GO:0006364">
    <property type="term" value="P:rRNA processing"/>
    <property type="evidence" value="ECO:0007669"/>
    <property type="project" value="UniProtKB-KW"/>
</dbReference>
<dbReference type="PANTHER" id="PTHR44215">
    <property type="entry name" value="WD REPEAT-CONTAINING PROTEIN 75"/>
    <property type="match status" value="1"/>
</dbReference>
<evidence type="ECO:0000256" key="2">
    <source>
        <dbReference type="ARBA" id="ARBA00022517"/>
    </source>
</evidence>
<keyword evidence="2" id="KW-0690">Ribosome biogenesis</keyword>
<evidence type="ECO:0000256" key="1">
    <source>
        <dbReference type="ARBA" id="ARBA00004604"/>
    </source>
</evidence>
<dbReference type="GO" id="GO:0032040">
    <property type="term" value="C:small-subunit processome"/>
    <property type="evidence" value="ECO:0007669"/>
    <property type="project" value="InterPro"/>
</dbReference>
<feature type="repeat" description="WD" evidence="8">
    <location>
        <begin position="340"/>
        <end position="381"/>
    </location>
</feature>
<evidence type="ECO:0000256" key="5">
    <source>
        <dbReference type="ARBA" id="ARBA00022737"/>
    </source>
</evidence>
<feature type="compositionally biased region" description="Polar residues" evidence="9">
    <location>
        <begin position="44"/>
        <end position="71"/>
    </location>
</feature>
<evidence type="ECO:0000256" key="8">
    <source>
        <dbReference type="PROSITE-ProRule" id="PRU00221"/>
    </source>
</evidence>
<comment type="caution">
    <text evidence="10">The sequence shown here is derived from an EMBL/GenBank/DDBJ whole genome shotgun (WGS) entry which is preliminary data.</text>
</comment>
<accession>A0A0G2EF90</accession>
<organism evidence="10 11">
    <name type="scientific">Phaeomoniella chlamydospora</name>
    <name type="common">Phaeoacremonium chlamydosporum</name>
    <dbReference type="NCBI Taxonomy" id="158046"/>
    <lineage>
        <taxon>Eukaryota</taxon>
        <taxon>Fungi</taxon>
        <taxon>Dikarya</taxon>
        <taxon>Ascomycota</taxon>
        <taxon>Pezizomycotina</taxon>
        <taxon>Eurotiomycetes</taxon>
        <taxon>Chaetothyriomycetidae</taxon>
        <taxon>Phaeomoniellales</taxon>
        <taxon>Phaeomoniellaceae</taxon>
        <taxon>Phaeomoniella</taxon>
    </lineage>
</organism>
<dbReference type="Gene3D" id="2.130.10.10">
    <property type="entry name" value="YVTN repeat-like/Quinoprotein amine dehydrogenase"/>
    <property type="match status" value="3"/>
</dbReference>
<protein>
    <submittedName>
        <fullName evidence="10">Putative wd domain-containing protein</fullName>
    </submittedName>
</protein>